<keyword evidence="6" id="KW-1185">Reference proteome</keyword>
<evidence type="ECO:0000313" key="6">
    <source>
        <dbReference type="Proteomes" id="UP000003374"/>
    </source>
</evidence>
<accession>A4BLA5</accession>
<dbReference type="GO" id="GO:0051213">
    <property type="term" value="F:dioxygenase activity"/>
    <property type="evidence" value="ECO:0007669"/>
    <property type="project" value="UniProtKB-KW"/>
</dbReference>
<evidence type="ECO:0000256" key="2">
    <source>
        <dbReference type="ARBA" id="ARBA00022964"/>
    </source>
</evidence>
<comment type="similarity">
    <text evidence="1">Belongs to the aspartyl/asparaginyl beta-hydroxylase family.</text>
</comment>
<dbReference type="STRING" id="314278.NB231_14773"/>
<gene>
    <name evidence="5" type="ORF">NB231_14773</name>
</gene>
<evidence type="ECO:0000256" key="1">
    <source>
        <dbReference type="ARBA" id="ARBA00007730"/>
    </source>
</evidence>
<evidence type="ECO:0000256" key="3">
    <source>
        <dbReference type="ARBA" id="ARBA00023002"/>
    </source>
</evidence>
<dbReference type="Gene3D" id="2.60.120.330">
    <property type="entry name" value="B-lactam Antibiotic, Isopenicillin N Synthase, Chain"/>
    <property type="match status" value="1"/>
</dbReference>
<sequence length="262" mass="30168">MNATAMFAALRAARKKSVRSLGKRILRKIDRYMAANSLVPDEPVLDSQSFPWVADLEANWRDIRAELEKILEFRDHIPRFQDVSADQYRISPDDQWRTFILYGFGYQSELNCGLCPKTTAVLQRIPHLQTAFFSILAPGKHVPRHRGVTKSLIRCHLGLIVPRQREQCYMDVGGVRCVWEDGRAFVFDDRYPHEVHNNTEEERAVLLLDVERPMRRRAVVLGRISLWLLKRTAYVVEARRNLAHWEQRLQAHLAGKAGGAGG</sequence>
<keyword evidence="2" id="KW-0223">Dioxygenase</keyword>
<dbReference type="eggNOG" id="COG3555">
    <property type="taxonomic scope" value="Bacteria"/>
</dbReference>
<evidence type="ECO:0000313" key="5">
    <source>
        <dbReference type="EMBL" id="EAR23093.1"/>
    </source>
</evidence>
<dbReference type="AlphaFoldDB" id="A4BLA5"/>
<dbReference type="Proteomes" id="UP000003374">
    <property type="component" value="Unassembled WGS sequence"/>
</dbReference>
<comment type="caution">
    <text evidence="5">The sequence shown here is derived from an EMBL/GenBank/DDBJ whole genome shotgun (WGS) entry which is preliminary data.</text>
</comment>
<reference evidence="5 6" key="1">
    <citation type="submission" date="2006-02" db="EMBL/GenBank/DDBJ databases">
        <authorList>
            <person name="Waterbury J."/>
            <person name="Ferriera S."/>
            <person name="Johnson J."/>
            <person name="Kravitz S."/>
            <person name="Halpern A."/>
            <person name="Remington K."/>
            <person name="Beeson K."/>
            <person name="Tran B."/>
            <person name="Rogers Y.-H."/>
            <person name="Friedman R."/>
            <person name="Venter J.C."/>
        </authorList>
    </citation>
    <scope>NUCLEOTIDE SEQUENCE [LARGE SCALE GENOMIC DNA]</scope>
    <source>
        <strain evidence="5 6">Nb-231</strain>
    </source>
</reference>
<evidence type="ECO:0000259" key="4">
    <source>
        <dbReference type="Pfam" id="PF05118"/>
    </source>
</evidence>
<dbReference type="InterPro" id="IPR051821">
    <property type="entry name" value="Asp/Asn_beta-hydroxylase"/>
</dbReference>
<dbReference type="PANTHER" id="PTHR46332">
    <property type="entry name" value="ASPARTATE BETA-HYDROXYLASE DOMAIN-CONTAINING PROTEIN 2"/>
    <property type="match status" value="1"/>
</dbReference>
<dbReference type="EMBL" id="AAOF01000001">
    <property type="protein sequence ID" value="EAR23093.1"/>
    <property type="molecule type" value="Genomic_DNA"/>
</dbReference>
<dbReference type="GO" id="GO:0016020">
    <property type="term" value="C:membrane"/>
    <property type="evidence" value="ECO:0007669"/>
    <property type="project" value="TreeGrafter"/>
</dbReference>
<proteinExistence type="inferred from homology"/>
<protein>
    <recommendedName>
        <fullName evidence="4">Aspartyl/asparaginy/proline hydroxylase domain-containing protein</fullName>
    </recommendedName>
</protein>
<organism evidence="5 6">
    <name type="scientific">Nitrococcus mobilis Nb-231</name>
    <dbReference type="NCBI Taxonomy" id="314278"/>
    <lineage>
        <taxon>Bacteria</taxon>
        <taxon>Pseudomonadati</taxon>
        <taxon>Pseudomonadota</taxon>
        <taxon>Gammaproteobacteria</taxon>
        <taxon>Chromatiales</taxon>
        <taxon>Ectothiorhodospiraceae</taxon>
        <taxon>Nitrococcus</taxon>
    </lineage>
</organism>
<dbReference type="HOGENOM" id="CLU_071783_0_0_6"/>
<dbReference type="InterPro" id="IPR027443">
    <property type="entry name" value="IPNS-like_sf"/>
</dbReference>
<feature type="domain" description="Aspartyl/asparaginy/proline hydroxylase" evidence="4">
    <location>
        <begin position="57"/>
        <end position="213"/>
    </location>
</feature>
<dbReference type="InterPro" id="IPR007803">
    <property type="entry name" value="Asp/Arg/Pro-Hydrxlase"/>
</dbReference>
<dbReference type="Pfam" id="PF05118">
    <property type="entry name" value="Asp_Arg_Hydrox"/>
    <property type="match status" value="1"/>
</dbReference>
<name>A4BLA5_9GAMM</name>
<dbReference type="PANTHER" id="PTHR46332:SF5">
    <property type="entry name" value="ASPARTATE BETA-HYDROXYLASE DOMAIN CONTAINING 2"/>
    <property type="match status" value="1"/>
</dbReference>
<dbReference type="SUPFAM" id="SSF51197">
    <property type="entry name" value="Clavaminate synthase-like"/>
    <property type="match status" value="1"/>
</dbReference>
<keyword evidence="3" id="KW-0560">Oxidoreductase</keyword>